<accession>A0A383EC73</accession>
<protein>
    <recommendedName>
        <fullName evidence="3">Prokaryotic-type class I peptide chain release factors domain-containing protein</fullName>
    </recommendedName>
</protein>
<dbReference type="GO" id="GO:0043022">
    <property type="term" value="F:ribosome binding"/>
    <property type="evidence" value="ECO:0007669"/>
    <property type="project" value="TreeGrafter"/>
</dbReference>
<dbReference type="Pfam" id="PF00472">
    <property type="entry name" value="RF-1"/>
    <property type="match status" value="1"/>
</dbReference>
<evidence type="ECO:0000313" key="4">
    <source>
        <dbReference type="EMBL" id="SVE53980.1"/>
    </source>
</evidence>
<comment type="similarity">
    <text evidence="1">Belongs to the prokaryotic/mitochondrial release factor family.</text>
</comment>
<name>A0A383EC73_9ZZZZ</name>
<dbReference type="GO" id="GO:0003747">
    <property type="term" value="F:translation release factor activity"/>
    <property type="evidence" value="ECO:0007669"/>
    <property type="project" value="InterPro"/>
</dbReference>
<evidence type="ECO:0000259" key="3">
    <source>
        <dbReference type="Pfam" id="PF00472"/>
    </source>
</evidence>
<dbReference type="InterPro" id="IPR000352">
    <property type="entry name" value="Pep_chain_release_fac_I"/>
</dbReference>
<gene>
    <name evidence="4" type="ORF">METZ01_LOCUS506834</name>
</gene>
<feature type="domain" description="Prokaryotic-type class I peptide chain release factors" evidence="3">
    <location>
        <begin position="14"/>
        <end position="138"/>
    </location>
</feature>
<dbReference type="PANTHER" id="PTHR47814:SF1">
    <property type="entry name" value="PEPTIDYL-TRNA HYDROLASE ARFB"/>
    <property type="match status" value="1"/>
</dbReference>
<sequence length="144" mass="16360">RRRLATCNVVRIVFVIPEQAYEVRFTNASGPGGQHVNKASTAVELKVYVHRLGLSPGALHRLGSQQRNRINRDGALVVQADQFRSQLKNRKAALSRVQAFIEQALVRPKRRIATRPSLAAKQKRIRHKKARSQVKTNRRRPTPD</sequence>
<dbReference type="AlphaFoldDB" id="A0A383EC73"/>
<dbReference type="EMBL" id="UINC01224384">
    <property type="protein sequence ID" value="SVE53980.1"/>
    <property type="molecule type" value="Genomic_DNA"/>
</dbReference>
<feature type="non-terminal residue" evidence="4">
    <location>
        <position position="1"/>
    </location>
</feature>
<dbReference type="Gene3D" id="3.30.160.20">
    <property type="match status" value="1"/>
</dbReference>
<dbReference type="InterPro" id="IPR045853">
    <property type="entry name" value="Pep_chain_release_fac_I_sf"/>
</dbReference>
<evidence type="ECO:0000256" key="2">
    <source>
        <dbReference type="SAM" id="MobiDB-lite"/>
    </source>
</evidence>
<feature type="region of interest" description="Disordered" evidence="2">
    <location>
        <begin position="112"/>
        <end position="144"/>
    </location>
</feature>
<dbReference type="NCBIfam" id="NF006718">
    <property type="entry name" value="PRK09256.1"/>
    <property type="match status" value="1"/>
</dbReference>
<dbReference type="GO" id="GO:0004045">
    <property type="term" value="F:peptidyl-tRNA hydrolase activity"/>
    <property type="evidence" value="ECO:0007669"/>
    <property type="project" value="TreeGrafter"/>
</dbReference>
<evidence type="ECO:0000256" key="1">
    <source>
        <dbReference type="ARBA" id="ARBA00010835"/>
    </source>
</evidence>
<dbReference type="SUPFAM" id="SSF75620">
    <property type="entry name" value="Release factor"/>
    <property type="match status" value="1"/>
</dbReference>
<dbReference type="GO" id="GO:0072344">
    <property type="term" value="P:rescue of stalled ribosome"/>
    <property type="evidence" value="ECO:0007669"/>
    <property type="project" value="TreeGrafter"/>
</dbReference>
<feature type="compositionally biased region" description="Basic residues" evidence="2">
    <location>
        <begin position="121"/>
        <end position="144"/>
    </location>
</feature>
<reference evidence="4" key="1">
    <citation type="submission" date="2018-05" db="EMBL/GenBank/DDBJ databases">
        <authorList>
            <person name="Lanie J.A."/>
            <person name="Ng W.-L."/>
            <person name="Kazmierczak K.M."/>
            <person name="Andrzejewski T.M."/>
            <person name="Davidsen T.M."/>
            <person name="Wayne K.J."/>
            <person name="Tettelin H."/>
            <person name="Glass J.I."/>
            <person name="Rusch D."/>
            <person name="Podicherti R."/>
            <person name="Tsui H.-C.T."/>
            <person name="Winkler M.E."/>
        </authorList>
    </citation>
    <scope>NUCLEOTIDE SEQUENCE</scope>
</reference>
<proteinExistence type="inferred from homology"/>
<dbReference type="PANTHER" id="PTHR47814">
    <property type="entry name" value="PEPTIDYL-TRNA HYDROLASE ARFB"/>
    <property type="match status" value="1"/>
</dbReference>
<organism evidence="4">
    <name type="scientific">marine metagenome</name>
    <dbReference type="NCBI Taxonomy" id="408172"/>
    <lineage>
        <taxon>unclassified sequences</taxon>
        <taxon>metagenomes</taxon>
        <taxon>ecological metagenomes</taxon>
    </lineage>
</organism>